<dbReference type="InterPro" id="IPR005017">
    <property type="entry name" value="OMPP1/FadL/TodX"/>
</dbReference>
<dbReference type="Gene3D" id="2.40.160.60">
    <property type="entry name" value="Outer membrane protein transport protein (OMPP1/FadL/TodX)"/>
    <property type="match status" value="1"/>
</dbReference>
<protein>
    <recommendedName>
        <fullName evidence="10">Aromatic hydrocarbon degradation protein</fullName>
    </recommendedName>
</protein>
<dbReference type="Proteomes" id="UP000055136">
    <property type="component" value="Chromosome"/>
</dbReference>
<evidence type="ECO:0000313" key="9">
    <source>
        <dbReference type="Proteomes" id="UP000055136"/>
    </source>
</evidence>
<evidence type="ECO:0000256" key="5">
    <source>
        <dbReference type="ARBA" id="ARBA00022729"/>
    </source>
</evidence>
<sequence>MVAAGVAQADDNHYINMLVGDRAAGMGGAYTAVADDTAGLFYNPAGIVYAPGSSLSGSMNAYQETTTRYAAVLGGEYDWERSSGTLLPNFFGIVQPLGKGMFGFSYAVPNSIEEDQDQIFPNIATSLGTAQSFIINFNNSDNTYQFGPSYAYPISERLSVGATLYFHYRQQQRISNTILTYSGDRLWSNAYYELEETGVRPVLGISWSPLEQLALGASVSQIDVFDSEITMHQACLGANGATYSASSLCQSGDILNHQVIHSTLQGEYPLNINVGAAWFASDALLFAADLKYFGSAGSGVEARVSVTNLALGVEYYLTPRWALRGGLYSDFANTPDLQSGFSAYNQAEHIDLYGVALSVGHFTRNSSLSVGFNYASGSGKAQIVSGSAVLQDVEMESLGIFMAASYTY</sequence>
<comment type="subcellular location">
    <subcellularLocation>
        <location evidence="1">Cell outer membrane</location>
        <topology evidence="1">Multi-pass membrane protein</topology>
    </subcellularLocation>
</comment>
<proteinExistence type="inferred from homology"/>
<dbReference type="EMBL" id="CP013099">
    <property type="protein sequence ID" value="ALP51939.1"/>
    <property type="molecule type" value="Genomic_DNA"/>
</dbReference>
<keyword evidence="4" id="KW-0812">Transmembrane</keyword>
<dbReference type="STRING" id="1748243.Tel_01630"/>
<dbReference type="GO" id="GO:0009279">
    <property type="term" value="C:cell outer membrane"/>
    <property type="evidence" value="ECO:0007669"/>
    <property type="project" value="UniProtKB-SubCell"/>
</dbReference>
<name>A0A0S2T9Z8_9GAMM</name>
<keyword evidence="9" id="KW-1185">Reference proteome</keyword>
<evidence type="ECO:0000256" key="3">
    <source>
        <dbReference type="ARBA" id="ARBA00022452"/>
    </source>
</evidence>
<reference evidence="8" key="1">
    <citation type="submission" date="2015-10" db="EMBL/GenBank/DDBJ databases">
        <title>Description of Candidatus Tenderia electrophaga gen. nov, sp. nov., an Uncultivated Electroautotroph from a Biocathode Enrichment.</title>
        <authorList>
            <person name="Eddie B.J."/>
            <person name="Malanoski A.P."/>
            <person name="Wang Z."/>
            <person name="Hall R.J."/>
            <person name="Oh S.D."/>
            <person name="Heiner C."/>
            <person name="Lin B."/>
            <person name="Strycharz-Glaven S.M."/>
        </authorList>
    </citation>
    <scope>NUCLEOTIDE SEQUENCE [LARGE SCALE GENOMIC DNA]</scope>
    <source>
        <strain evidence="8">NRL1</strain>
    </source>
</reference>
<evidence type="ECO:0000313" key="8">
    <source>
        <dbReference type="EMBL" id="ALP51939.1"/>
    </source>
</evidence>
<keyword evidence="7" id="KW-0998">Cell outer membrane</keyword>
<dbReference type="GO" id="GO:0015483">
    <property type="term" value="F:long-chain fatty acid transporting porin activity"/>
    <property type="evidence" value="ECO:0007669"/>
    <property type="project" value="TreeGrafter"/>
</dbReference>
<organism evidence="8 9">
    <name type="scientific">Candidatus Tenderia electrophaga</name>
    <dbReference type="NCBI Taxonomy" id="1748243"/>
    <lineage>
        <taxon>Bacteria</taxon>
        <taxon>Pseudomonadati</taxon>
        <taxon>Pseudomonadota</taxon>
        <taxon>Gammaproteobacteria</taxon>
        <taxon>Candidatus Tenderiales</taxon>
        <taxon>Candidatus Tenderiaceae</taxon>
        <taxon>Candidatus Tenderia</taxon>
    </lineage>
</organism>
<dbReference type="PANTHER" id="PTHR35093">
    <property type="entry name" value="OUTER MEMBRANE PROTEIN NMB0088-RELATED"/>
    <property type="match status" value="1"/>
</dbReference>
<dbReference type="AlphaFoldDB" id="A0A0S2T9Z8"/>
<evidence type="ECO:0000256" key="7">
    <source>
        <dbReference type="ARBA" id="ARBA00023237"/>
    </source>
</evidence>
<keyword evidence="3" id="KW-1134">Transmembrane beta strand</keyword>
<evidence type="ECO:0000256" key="2">
    <source>
        <dbReference type="ARBA" id="ARBA00008163"/>
    </source>
</evidence>
<comment type="similarity">
    <text evidence="2">Belongs to the OmpP1/FadL family.</text>
</comment>
<evidence type="ECO:0000256" key="1">
    <source>
        <dbReference type="ARBA" id="ARBA00004571"/>
    </source>
</evidence>
<evidence type="ECO:0000256" key="6">
    <source>
        <dbReference type="ARBA" id="ARBA00023136"/>
    </source>
</evidence>
<gene>
    <name evidence="8" type="ORF">Tel_01630</name>
</gene>
<evidence type="ECO:0008006" key="10">
    <source>
        <dbReference type="Google" id="ProtNLM"/>
    </source>
</evidence>
<evidence type="ECO:0000256" key="4">
    <source>
        <dbReference type="ARBA" id="ARBA00022692"/>
    </source>
</evidence>
<keyword evidence="6" id="KW-0472">Membrane</keyword>
<dbReference type="SUPFAM" id="SSF56935">
    <property type="entry name" value="Porins"/>
    <property type="match status" value="1"/>
</dbReference>
<keyword evidence="5" id="KW-0732">Signal</keyword>
<accession>A0A0S2T9Z8</accession>
<dbReference type="PANTHER" id="PTHR35093:SF8">
    <property type="entry name" value="OUTER MEMBRANE PROTEIN NMB0088-RELATED"/>
    <property type="match status" value="1"/>
</dbReference>
<dbReference type="KEGG" id="tee:Tel_01630"/>